<reference evidence="1 2" key="1">
    <citation type="submission" date="2016-07" db="EMBL/GenBank/DDBJ databases">
        <title>Pervasive Adenine N6-methylation of Active Genes in Fungi.</title>
        <authorList>
            <consortium name="DOE Joint Genome Institute"/>
            <person name="Mondo S.J."/>
            <person name="Dannebaum R.O."/>
            <person name="Kuo R.C."/>
            <person name="Labutti K."/>
            <person name="Haridas S."/>
            <person name="Kuo A."/>
            <person name="Salamov A."/>
            <person name="Ahrendt S.R."/>
            <person name="Lipzen A."/>
            <person name="Sullivan W."/>
            <person name="Andreopoulos W.B."/>
            <person name="Clum A."/>
            <person name="Lindquist E."/>
            <person name="Daum C."/>
            <person name="Ramamoorthy G.K."/>
            <person name="Gryganskyi A."/>
            <person name="Culley D."/>
            <person name="Magnuson J.K."/>
            <person name="James T.Y."/>
            <person name="O'Malley M.A."/>
            <person name="Stajich J.E."/>
            <person name="Spatafora J.W."/>
            <person name="Visel A."/>
            <person name="Grigoriev I.V."/>
        </authorList>
    </citation>
    <scope>NUCLEOTIDE SEQUENCE [LARGE SCALE GENOMIC DNA]</scope>
    <source>
        <strain evidence="1 2">JEL800</strain>
    </source>
</reference>
<keyword evidence="2" id="KW-1185">Reference proteome</keyword>
<comment type="caution">
    <text evidence="1">The sequence shown here is derived from an EMBL/GenBank/DDBJ whole genome shotgun (WGS) entry which is preliminary data.</text>
</comment>
<name>A0A1Y2CLL4_9FUNG</name>
<evidence type="ECO:0000313" key="2">
    <source>
        <dbReference type="Proteomes" id="UP000193642"/>
    </source>
</evidence>
<gene>
    <name evidence="1" type="ORF">BCR33DRAFT_81413</name>
</gene>
<dbReference type="Proteomes" id="UP000193642">
    <property type="component" value="Unassembled WGS sequence"/>
</dbReference>
<sequence length="194" mass="22567">MDAIHECTSAAWRVVHLASLTALLKANTSLLPLSQTENIRKPPLLSVFESFIALWFVACRMDVMWLQLVEMDSLVYLVKVRDALQMVMKEVRMRRLSTPIIPLVNAMEAMFAEVEDVVMFGRSLDNVMVRRDEASIVLEVELGMETMRLGNGHKEMIDPWCYMGFLGLEMGVRKDMRWKGRMEESWRLFWKLYS</sequence>
<dbReference type="AlphaFoldDB" id="A0A1Y2CLL4"/>
<dbReference type="EMBL" id="MCGO01000013">
    <property type="protein sequence ID" value="ORY47918.1"/>
    <property type="molecule type" value="Genomic_DNA"/>
</dbReference>
<accession>A0A1Y2CLL4</accession>
<organism evidence="1 2">
    <name type="scientific">Rhizoclosmatium globosum</name>
    <dbReference type="NCBI Taxonomy" id="329046"/>
    <lineage>
        <taxon>Eukaryota</taxon>
        <taxon>Fungi</taxon>
        <taxon>Fungi incertae sedis</taxon>
        <taxon>Chytridiomycota</taxon>
        <taxon>Chytridiomycota incertae sedis</taxon>
        <taxon>Chytridiomycetes</taxon>
        <taxon>Chytridiales</taxon>
        <taxon>Chytriomycetaceae</taxon>
        <taxon>Rhizoclosmatium</taxon>
    </lineage>
</organism>
<proteinExistence type="predicted"/>
<protein>
    <submittedName>
        <fullName evidence="1">Uncharacterized protein</fullName>
    </submittedName>
</protein>
<dbReference type="OrthoDB" id="10595822at2759"/>
<evidence type="ECO:0000313" key="1">
    <source>
        <dbReference type="EMBL" id="ORY47918.1"/>
    </source>
</evidence>